<feature type="transmembrane region" description="Helical" evidence="1">
    <location>
        <begin position="6"/>
        <end position="25"/>
    </location>
</feature>
<dbReference type="EMBL" id="AMSG01000018">
    <property type="protein sequence ID" value="EKF54595.1"/>
    <property type="molecule type" value="Genomic_DNA"/>
</dbReference>
<comment type="caution">
    <text evidence="2">The sequence shown here is derived from an EMBL/GenBank/DDBJ whole genome shotgun (WGS) entry which is preliminary data.</text>
</comment>
<reference evidence="2 3" key="1">
    <citation type="journal article" date="2012" name="J. Bacteriol.">
        <title>Genome Sequence of Galbibacter marinum Type Strain ck-I2-15.</title>
        <authorList>
            <person name="Lai Q."/>
            <person name="Li C."/>
            <person name="Shao Z."/>
        </authorList>
    </citation>
    <scope>NUCLEOTIDE SEQUENCE [LARGE SCALE GENOMIC DNA]</scope>
    <source>
        <strain evidence="3">ck-I2-15</strain>
    </source>
</reference>
<gene>
    <name evidence="2" type="ORF">I215_11569</name>
</gene>
<proteinExistence type="predicted"/>
<evidence type="ECO:0000313" key="3">
    <source>
        <dbReference type="Proteomes" id="UP000007364"/>
    </source>
</evidence>
<organism evidence="2 3">
    <name type="scientific">Galbibacter marinus</name>
    <dbReference type="NCBI Taxonomy" id="555500"/>
    <lineage>
        <taxon>Bacteria</taxon>
        <taxon>Pseudomonadati</taxon>
        <taxon>Bacteroidota</taxon>
        <taxon>Flavobacteriia</taxon>
        <taxon>Flavobacteriales</taxon>
        <taxon>Flavobacteriaceae</taxon>
        <taxon>Galbibacter</taxon>
    </lineage>
</organism>
<name>K2PPW2_9FLAO</name>
<keyword evidence="1" id="KW-0812">Transmembrane</keyword>
<dbReference type="Pfam" id="PF05751">
    <property type="entry name" value="FixH"/>
    <property type="match status" value="1"/>
</dbReference>
<sequence>MKFNWGTGIVMAFAMFISFIGYLVIKMNTNEIYQHDLVTEDYYKKELDLQQKIDNAAAAATMDYSIKVKQRVEGLLIGFPENLRDDQIKGSVYMYNPSNKKLDFTTAIKLEGSKMLIPSKHLLEGRWDIEINWEVNQIPYYFKTKLMLQ</sequence>
<dbReference type="Proteomes" id="UP000007364">
    <property type="component" value="Unassembled WGS sequence"/>
</dbReference>
<evidence type="ECO:0000256" key="1">
    <source>
        <dbReference type="SAM" id="Phobius"/>
    </source>
</evidence>
<evidence type="ECO:0000313" key="2">
    <source>
        <dbReference type="EMBL" id="EKF54595.1"/>
    </source>
</evidence>
<dbReference type="STRING" id="555500.I215_11569"/>
<accession>K2PPW2</accession>
<protein>
    <recommendedName>
        <fullName evidence="4">Cytochrome C oxidase Cbb3</fullName>
    </recommendedName>
</protein>
<dbReference type="eggNOG" id="COG5456">
    <property type="taxonomic scope" value="Bacteria"/>
</dbReference>
<evidence type="ECO:0008006" key="4">
    <source>
        <dbReference type="Google" id="ProtNLM"/>
    </source>
</evidence>
<dbReference type="OrthoDB" id="1493774at2"/>
<dbReference type="RefSeq" id="WP_008992153.1">
    <property type="nucleotide sequence ID" value="NZ_AMSG01000018.1"/>
</dbReference>
<dbReference type="InterPro" id="IPR008620">
    <property type="entry name" value="FixH"/>
</dbReference>
<keyword evidence="1" id="KW-1133">Transmembrane helix</keyword>
<keyword evidence="1" id="KW-0472">Membrane</keyword>
<dbReference type="AlphaFoldDB" id="K2PPW2"/>
<keyword evidence="3" id="KW-1185">Reference proteome</keyword>